<dbReference type="OrthoDB" id="2110130at2759"/>
<evidence type="ECO:0000256" key="2">
    <source>
        <dbReference type="ARBA" id="ARBA00022741"/>
    </source>
</evidence>
<keyword evidence="1" id="KW-0677">Repeat</keyword>
<gene>
    <name evidence="6" type="ORF">CBYS24578_00010804</name>
</gene>
<dbReference type="AlphaFoldDB" id="A0A9N9UJ55"/>
<dbReference type="PROSITE" id="PS00211">
    <property type="entry name" value="ABC_TRANSPORTER_1"/>
    <property type="match status" value="2"/>
</dbReference>
<organism evidence="6 7">
    <name type="scientific">Clonostachys byssicola</name>
    <dbReference type="NCBI Taxonomy" id="160290"/>
    <lineage>
        <taxon>Eukaryota</taxon>
        <taxon>Fungi</taxon>
        <taxon>Dikarya</taxon>
        <taxon>Ascomycota</taxon>
        <taxon>Pezizomycotina</taxon>
        <taxon>Sordariomycetes</taxon>
        <taxon>Hypocreomycetidae</taxon>
        <taxon>Hypocreales</taxon>
        <taxon>Bionectriaceae</taxon>
        <taxon>Clonostachys</taxon>
    </lineage>
</organism>
<keyword evidence="2" id="KW-0547">Nucleotide-binding</keyword>
<protein>
    <recommendedName>
        <fullName evidence="5">ABC transporter domain-containing protein</fullName>
    </recommendedName>
</protein>
<dbReference type="InterPro" id="IPR032781">
    <property type="entry name" value="ABC_tran_Xtn"/>
</dbReference>
<dbReference type="FunFam" id="3.40.50.300:FF:000882">
    <property type="entry name" value="Translation initiation regulator (Gcn20)"/>
    <property type="match status" value="1"/>
</dbReference>
<dbReference type="InterPro" id="IPR050611">
    <property type="entry name" value="ABCF"/>
</dbReference>
<dbReference type="PANTHER" id="PTHR19211:SF117">
    <property type="entry name" value="ATP-BINDING CASSETTE SUB-FAMILY F MEMBER 3"/>
    <property type="match status" value="1"/>
</dbReference>
<dbReference type="FunFam" id="3.40.50.300:FF:000104">
    <property type="entry name" value="ATP-binding cassette sub-family F member 3"/>
    <property type="match status" value="1"/>
</dbReference>
<feature type="domain" description="ABC transporter" evidence="5">
    <location>
        <begin position="530"/>
        <end position="745"/>
    </location>
</feature>
<dbReference type="SMART" id="SM00382">
    <property type="entry name" value="AAA"/>
    <property type="match status" value="2"/>
</dbReference>
<accession>A0A9N9UJ55</accession>
<dbReference type="PANTHER" id="PTHR19211">
    <property type="entry name" value="ATP-BINDING TRANSPORT PROTEIN-RELATED"/>
    <property type="match status" value="1"/>
</dbReference>
<reference evidence="6" key="1">
    <citation type="submission" date="2021-10" db="EMBL/GenBank/DDBJ databases">
        <authorList>
            <person name="Piombo E."/>
        </authorList>
    </citation>
    <scope>NUCLEOTIDE SEQUENCE</scope>
</reference>
<keyword evidence="3" id="KW-0067">ATP-binding</keyword>
<dbReference type="GO" id="GO:0005524">
    <property type="term" value="F:ATP binding"/>
    <property type="evidence" value="ECO:0007669"/>
    <property type="project" value="UniProtKB-KW"/>
</dbReference>
<evidence type="ECO:0000256" key="3">
    <source>
        <dbReference type="ARBA" id="ARBA00022840"/>
    </source>
</evidence>
<name>A0A9N9UJ55_9HYPO</name>
<dbReference type="InterPro" id="IPR027417">
    <property type="entry name" value="P-loop_NTPase"/>
</dbReference>
<dbReference type="InterPro" id="IPR003439">
    <property type="entry name" value="ABC_transporter-like_ATP-bd"/>
</dbReference>
<dbReference type="InterPro" id="IPR017871">
    <property type="entry name" value="ABC_transporter-like_CS"/>
</dbReference>
<evidence type="ECO:0000313" key="6">
    <source>
        <dbReference type="EMBL" id="CAG9992579.1"/>
    </source>
</evidence>
<evidence type="ECO:0000259" key="5">
    <source>
        <dbReference type="PROSITE" id="PS50893"/>
    </source>
</evidence>
<dbReference type="Pfam" id="PF12848">
    <property type="entry name" value="ABC_tran_Xtn"/>
    <property type="match status" value="1"/>
</dbReference>
<keyword evidence="7" id="KW-1185">Reference proteome</keyword>
<dbReference type="GO" id="GO:0016887">
    <property type="term" value="F:ATP hydrolysis activity"/>
    <property type="evidence" value="ECO:0007669"/>
    <property type="project" value="InterPro"/>
</dbReference>
<dbReference type="SUPFAM" id="SSF52540">
    <property type="entry name" value="P-loop containing nucleoside triphosphate hydrolases"/>
    <property type="match status" value="2"/>
</dbReference>
<dbReference type="Pfam" id="PF00005">
    <property type="entry name" value="ABC_tran"/>
    <property type="match status" value="2"/>
</dbReference>
<dbReference type="PROSITE" id="PS50893">
    <property type="entry name" value="ABC_TRANSPORTER_2"/>
    <property type="match status" value="2"/>
</dbReference>
<keyword evidence="4" id="KW-0175">Coiled coil</keyword>
<dbReference type="Proteomes" id="UP000754883">
    <property type="component" value="Unassembled WGS sequence"/>
</dbReference>
<evidence type="ECO:0000256" key="1">
    <source>
        <dbReference type="ARBA" id="ARBA00022737"/>
    </source>
</evidence>
<feature type="domain" description="ABC transporter" evidence="5">
    <location>
        <begin position="198"/>
        <end position="470"/>
    </location>
</feature>
<sequence>MEAEIRAVLPDIDPVISDYSVGYLNHASTLWSDEEDASGPSPLDQAASDITEILLSASGNLSPKLEDQITQLVKKWVDKYTEANGGQRSGPAAVKRLDQTIQVSSQRNMSSTLAVATGGVDLESANVKKVESKVDRKKLEKAERKIAAKQQKKTFKTVEYEASRLLDQPESTQSYEEFYMAVNPLQLGSSSSNKTKDITLDNIDVSIGGLRILTDTTLTLAYGHRYGLVGKNGIGKSTLLRALSRREVAIPTHISILHVEQEITGDDTPAIQAVLDADVWRKVLLREQDEITQKLAEIEEKRAPLADTSADAAKLDLERETQDTKLGDIQAKLSEMDSDKAESRAASILAGLGFSAERQQYATKTFSGGWRMRLALARALFCEPDLLLLDEPSNMLDVPSITFLSNYLQGYPSTVLVVSHDRAFLNEVATDIVHQHSQRLDYYRGANFDTFYATKEERKKVARREYENQMAQRAHLQAFIDKFRYNAAKSSEAQSRIKKLEKMPILEPPEAEYSVKFVFPDVEKLSPPIVQMSEVTFGYSADKVLLRNVDLDVQLDSRIGIVGPNGAGKTTILKLLIGKLSPSSGLITAHARLRIGFFAQHHVDALDLNDSAVGFMAKNYPGRTDEEYRRQLGAFGITGTTGLQKMALLSGGQKSRVAFACIALTNPHILVLDEPSNHLDIEAMDALAEALNAYQGGVLMVSHDLTMLQSVCTSLWVCDGGTVEKFNGDVQAYKKKIAAQADAAGVVKAH</sequence>
<feature type="coiled-coil region" evidence="4">
    <location>
        <begin position="132"/>
        <end position="159"/>
    </location>
</feature>
<evidence type="ECO:0000313" key="7">
    <source>
        <dbReference type="Proteomes" id="UP000754883"/>
    </source>
</evidence>
<dbReference type="Gene3D" id="3.40.50.300">
    <property type="entry name" value="P-loop containing nucleotide triphosphate hydrolases"/>
    <property type="match status" value="2"/>
</dbReference>
<evidence type="ECO:0000256" key="4">
    <source>
        <dbReference type="SAM" id="Coils"/>
    </source>
</evidence>
<dbReference type="EMBL" id="CABFNO020001496">
    <property type="protein sequence ID" value="CAG9992579.1"/>
    <property type="molecule type" value="Genomic_DNA"/>
</dbReference>
<comment type="caution">
    <text evidence="6">The sequence shown here is derived from an EMBL/GenBank/DDBJ whole genome shotgun (WGS) entry which is preliminary data.</text>
</comment>
<dbReference type="InterPro" id="IPR003593">
    <property type="entry name" value="AAA+_ATPase"/>
</dbReference>
<dbReference type="CDD" id="cd03221">
    <property type="entry name" value="ABCF_EF-3"/>
    <property type="match status" value="2"/>
</dbReference>
<proteinExistence type="predicted"/>